<feature type="transmembrane region" description="Helical" evidence="1">
    <location>
        <begin position="817"/>
        <end position="837"/>
    </location>
</feature>
<keyword evidence="1" id="KW-0472">Membrane</keyword>
<dbReference type="EMBL" id="QUTC01005615">
    <property type="protein sequence ID" value="RHY56920.1"/>
    <property type="molecule type" value="Genomic_DNA"/>
</dbReference>
<protein>
    <recommendedName>
        <fullName evidence="2">Cupin-like domain-containing protein</fullName>
    </recommendedName>
</protein>
<keyword evidence="1" id="KW-0812">Transmembrane</keyword>
<comment type="caution">
    <text evidence="3">The sequence shown here is derived from an EMBL/GenBank/DDBJ whole genome shotgun (WGS) entry which is preliminary data.</text>
</comment>
<dbReference type="Pfam" id="PF13621">
    <property type="entry name" value="Cupin_8"/>
    <property type="match status" value="1"/>
</dbReference>
<feature type="transmembrane region" description="Helical" evidence="1">
    <location>
        <begin position="715"/>
        <end position="734"/>
    </location>
</feature>
<proteinExistence type="predicted"/>
<feature type="transmembrane region" description="Helical" evidence="1">
    <location>
        <begin position="532"/>
        <end position="557"/>
    </location>
</feature>
<dbReference type="AlphaFoldDB" id="A0A397D6A4"/>
<dbReference type="InterPro" id="IPR041667">
    <property type="entry name" value="Cupin_8"/>
</dbReference>
<gene>
    <name evidence="3" type="ORF">DYB38_000232</name>
</gene>
<reference evidence="3 4" key="1">
    <citation type="submission" date="2018-08" db="EMBL/GenBank/DDBJ databases">
        <title>Aphanomyces genome sequencing and annotation.</title>
        <authorList>
            <person name="Minardi D."/>
            <person name="Oidtmann B."/>
            <person name="Van Der Giezen M."/>
            <person name="Studholme D.J."/>
        </authorList>
    </citation>
    <scope>NUCLEOTIDE SEQUENCE [LARGE SCALE GENOMIC DNA]</scope>
    <source>
        <strain evidence="3 4">SA</strain>
    </source>
</reference>
<dbReference type="VEuPathDB" id="FungiDB:H257_03589"/>
<evidence type="ECO:0000313" key="4">
    <source>
        <dbReference type="Proteomes" id="UP000265716"/>
    </source>
</evidence>
<feature type="domain" description="Cupin-like" evidence="2">
    <location>
        <begin position="17"/>
        <end position="101"/>
    </location>
</feature>
<evidence type="ECO:0000256" key="1">
    <source>
        <dbReference type="SAM" id="Phobius"/>
    </source>
</evidence>
<keyword evidence="1" id="KW-1133">Transmembrane helix</keyword>
<feature type="transmembrane region" description="Helical" evidence="1">
    <location>
        <begin position="285"/>
        <end position="304"/>
    </location>
</feature>
<feature type="transmembrane region" description="Helical" evidence="1">
    <location>
        <begin position="650"/>
        <end position="672"/>
    </location>
</feature>
<evidence type="ECO:0000313" key="3">
    <source>
        <dbReference type="EMBL" id="RHY56920.1"/>
    </source>
</evidence>
<dbReference type="VEuPathDB" id="FungiDB:H257_03590"/>
<accession>A0A397D6A4</accession>
<dbReference type="SUPFAM" id="SSF51197">
    <property type="entry name" value="Clavaminate synthase-like"/>
    <property type="match status" value="1"/>
</dbReference>
<feature type="transmembrane region" description="Helical" evidence="1">
    <location>
        <begin position="605"/>
        <end position="630"/>
    </location>
</feature>
<dbReference type="Gene3D" id="2.60.120.650">
    <property type="entry name" value="Cupin"/>
    <property type="match status" value="1"/>
</dbReference>
<dbReference type="Proteomes" id="UP000265716">
    <property type="component" value="Unassembled WGS sequence"/>
</dbReference>
<organism evidence="3 4">
    <name type="scientific">Aphanomyces astaci</name>
    <name type="common">Crayfish plague agent</name>
    <dbReference type="NCBI Taxonomy" id="112090"/>
    <lineage>
        <taxon>Eukaryota</taxon>
        <taxon>Sar</taxon>
        <taxon>Stramenopiles</taxon>
        <taxon>Oomycota</taxon>
        <taxon>Saprolegniomycetes</taxon>
        <taxon>Saprolegniales</taxon>
        <taxon>Verrucalvaceae</taxon>
        <taxon>Aphanomyces</taxon>
    </lineage>
</organism>
<sequence length="876" mass="96912">MTSVWHRPPILDNIQLTQINLWMTIASSDTSVHYDAYENVLHVLQGTKCVRLYPPSATPVIQAHAIYSKSSNHTTLSLAQTKALPDFIEFDWFRSVDALEAFVVNAKGGTDKEDALLTAPPTLLYSLILRLSERQPSVWSAMLEEASVELVEFLTDAWDDHDALSRHSNGSSPPAYFAAVFACCDFDVQEVLLAKKDAFGRQSARHNSPLNCTMSTPRRMSVQGSLSTFLSSINSRRSLTQLARKASNSGKVFKSMAQSILIKHATNNARGWETYYRLFSNCSEFGFVAAFLTTIVILYYSGLWHRQTTTGHVPSTVNWSTIGSQCTLTPLGFVGCSSPELAVVSTAVWTAIGQSLDQQLSSNVALKMTTCVIGTSRGYGAVVFVLAPDMFSTCSEDVNPPVAMLAMLETSTNDATATPTYLLSILNDELSPPPFQVKDDTSGATSTEVATHVTKVFISDTGVTSPAAISQTNWRFQSQPLGRRYTLSFSCSSEFIMSTDGFTGLLSRKTWIVGWTCRHDVSNWAEVAICQMGLIAILVHWVGGDLLLTFLGLQGFLLGKPVLTYDFLSGLERRKRTVVLLMVSRLVTLMYTEITRLYVDTPSHGALFVMSCFMLSGLFVCAVYCSLLVIQRLPCPQPWRFKAVRIQRPLFVTGTTIFCAMASAVCDLRQRYHDPIWTLRTPSLLVIVPNATSSFATGAFTELQVAPVSTILAPVMLKIMGVMLGIAVVLPMLYHRQVVIDLAFMKRNEFLHTTFVPSYVTALPLYETDCIRYGGALVVKPSTLALLGYAMLQEHKIKRRSLVEVMPKATKEHDPHYPLLVIVTVYDLLPCLLLPWIPWTPTIVGTVKKYAFTKAPRGTKLPRRKKYVPTKGSCVS</sequence>
<name>A0A397D6A4_APHAT</name>
<evidence type="ECO:0000259" key="2">
    <source>
        <dbReference type="Pfam" id="PF13621"/>
    </source>
</evidence>